<dbReference type="AlphaFoldDB" id="A0A9D4XPN4"/>
<comment type="caution">
    <text evidence="1">The sequence shown here is derived from an EMBL/GenBank/DDBJ whole genome shotgun (WGS) entry which is preliminary data.</text>
</comment>
<dbReference type="InterPro" id="IPR040321">
    <property type="entry name" value="SCD2-like"/>
</dbReference>
<evidence type="ECO:0000313" key="1">
    <source>
        <dbReference type="EMBL" id="KAI5424212.1"/>
    </source>
</evidence>
<organism evidence="1 2">
    <name type="scientific">Pisum sativum</name>
    <name type="common">Garden pea</name>
    <name type="synonym">Lathyrus oleraceus</name>
    <dbReference type="NCBI Taxonomy" id="3888"/>
    <lineage>
        <taxon>Eukaryota</taxon>
        <taxon>Viridiplantae</taxon>
        <taxon>Streptophyta</taxon>
        <taxon>Embryophyta</taxon>
        <taxon>Tracheophyta</taxon>
        <taxon>Spermatophyta</taxon>
        <taxon>Magnoliopsida</taxon>
        <taxon>eudicotyledons</taxon>
        <taxon>Gunneridae</taxon>
        <taxon>Pentapetalae</taxon>
        <taxon>rosids</taxon>
        <taxon>fabids</taxon>
        <taxon>Fabales</taxon>
        <taxon>Fabaceae</taxon>
        <taxon>Papilionoideae</taxon>
        <taxon>50 kb inversion clade</taxon>
        <taxon>NPAAA clade</taxon>
        <taxon>Hologalegina</taxon>
        <taxon>IRL clade</taxon>
        <taxon>Fabeae</taxon>
        <taxon>Lathyrus</taxon>
    </lineage>
</organism>
<accession>A0A9D4XPN4</accession>
<protein>
    <submittedName>
        <fullName evidence="1">Uncharacterized protein</fullName>
    </submittedName>
</protein>
<dbReference type="EMBL" id="JAMSHJ010000003">
    <property type="protein sequence ID" value="KAI5424212.1"/>
    <property type="molecule type" value="Genomic_DNA"/>
</dbReference>
<name>A0A9D4XPN4_PEA</name>
<gene>
    <name evidence="1" type="ORF">KIW84_030428</name>
</gene>
<sequence length="342" mass="39704">MGSNDPLRHNLWTPIHQQGIFLSLNHKSKSKSNTYQVDIDEISCYAHIQREETTLRKEKDRRLEKFLCDLGKTLNQDQEENEDYDSEWTVVLSDEDEKEAALQQREAALKNASKHGGFHGNITLQTDAENAMEETASALQKLQLMTQRMILTPEEMVGFNVDNNNVFILTFFISYAFFLYVSQEEVVLKRCWLARYWNLCLQHGIHAEIAETKCKYWSTFAVNPVDVVLAAGEKAKEETDLDLEDTEDQRDLNELSGEGNIENMLFVEQGLRELASLKIMKDHCHPFYLHPSDRAMCFSHFSAPYKPQYLVETTQRETPNNRAQDLGYYCRNEYVFIFLMGL</sequence>
<dbReference type="Proteomes" id="UP001058974">
    <property type="component" value="Chromosome 3"/>
</dbReference>
<proteinExistence type="predicted"/>
<dbReference type="Gramene" id="Psat03G0042800-T4">
    <property type="protein sequence ID" value="KAI5424212.1"/>
    <property type="gene ID" value="KIW84_030428"/>
</dbReference>
<evidence type="ECO:0000313" key="2">
    <source>
        <dbReference type="Proteomes" id="UP001058974"/>
    </source>
</evidence>
<dbReference type="PANTHER" id="PTHR31762:SF10">
    <property type="entry name" value="FAS-BINDING FACTOR-LIKE PROTEIN"/>
    <property type="match status" value="1"/>
</dbReference>
<dbReference type="PANTHER" id="PTHR31762">
    <property type="entry name" value="FAS-BINDING FACTOR-LIKE PROTEIN"/>
    <property type="match status" value="1"/>
</dbReference>
<dbReference type="GO" id="GO:0000911">
    <property type="term" value="P:cytokinesis by cell plate formation"/>
    <property type="evidence" value="ECO:0007669"/>
    <property type="project" value="InterPro"/>
</dbReference>
<reference evidence="1 2" key="1">
    <citation type="journal article" date="2022" name="Nat. Genet.">
        <title>Improved pea reference genome and pan-genome highlight genomic features and evolutionary characteristics.</title>
        <authorList>
            <person name="Yang T."/>
            <person name="Liu R."/>
            <person name="Luo Y."/>
            <person name="Hu S."/>
            <person name="Wang D."/>
            <person name="Wang C."/>
            <person name="Pandey M.K."/>
            <person name="Ge S."/>
            <person name="Xu Q."/>
            <person name="Li N."/>
            <person name="Li G."/>
            <person name="Huang Y."/>
            <person name="Saxena R.K."/>
            <person name="Ji Y."/>
            <person name="Li M."/>
            <person name="Yan X."/>
            <person name="He Y."/>
            <person name="Liu Y."/>
            <person name="Wang X."/>
            <person name="Xiang C."/>
            <person name="Varshney R.K."/>
            <person name="Ding H."/>
            <person name="Gao S."/>
            <person name="Zong X."/>
        </authorList>
    </citation>
    <scope>NUCLEOTIDE SEQUENCE [LARGE SCALE GENOMIC DNA]</scope>
    <source>
        <strain evidence="1 2">cv. Zhongwan 6</strain>
    </source>
</reference>
<keyword evidence="2" id="KW-1185">Reference proteome</keyword>